<proteinExistence type="predicted"/>
<organism evidence="3 4">
    <name type="scientific">Moraxella bovis</name>
    <dbReference type="NCBI Taxonomy" id="476"/>
    <lineage>
        <taxon>Bacteria</taxon>
        <taxon>Pseudomonadati</taxon>
        <taxon>Pseudomonadota</taxon>
        <taxon>Gammaproteobacteria</taxon>
        <taxon>Moraxellales</taxon>
        <taxon>Moraxellaceae</taxon>
        <taxon>Moraxella</taxon>
    </lineage>
</organism>
<evidence type="ECO:0000313" key="2">
    <source>
        <dbReference type="EMBL" id="STY93224.1"/>
    </source>
</evidence>
<gene>
    <name evidence="2" type="ORF">NCTC9426_01945</name>
    <name evidence="3" type="ORF">NCTC9426_02179</name>
</gene>
<evidence type="ECO:0000313" key="3">
    <source>
        <dbReference type="EMBL" id="STY93449.1"/>
    </source>
</evidence>
<accession>A0A378PY55</accession>
<reference evidence="3 4" key="1">
    <citation type="submission" date="2018-06" db="EMBL/GenBank/DDBJ databases">
        <authorList>
            <consortium name="Pathogen Informatics"/>
            <person name="Doyle S."/>
        </authorList>
    </citation>
    <scope>NUCLEOTIDE SEQUENCE [LARGE SCALE GENOMIC DNA]</scope>
    <source>
        <strain evidence="3 4">NCTC9426</strain>
    </source>
</reference>
<dbReference type="Pfam" id="PF13274">
    <property type="entry name" value="SocA_Panacea"/>
    <property type="match status" value="1"/>
</dbReference>
<dbReference type="EMBL" id="UGPZ01000003">
    <property type="protein sequence ID" value="STY93449.1"/>
    <property type="molecule type" value="Genomic_DNA"/>
</dbReference>
<protein>
    <submittedName>
        <fullName evidence="3">Uncharacterized phage-associated protein</fullName>
    </submittedName>
</protein>
<dbReference type="RefSeq" id="WP_115369625.1">
    <property type="nucleotide sequence ID" value="NZ_CP087791.1"/>
</dbReference>
<name>A0A378PY55_MORBO</name>
<dbReference type="InterPro" id="IPR025272">
    <property type="entry name" value="SocA_Panacea"/>
</dbReference>
<dbReference type="Proteomes" id="UP000254133">
    <property type="component" value="Unassembled WGS sequence"/>
</dbReference>
<evidence type="ECO:0000259" key="1">
    <source>
        <dbReference type="Pfam" id="PF13274"/>
    </source>
</evidence>
<dbReference type="EMBL" id="UGPZ01000003">
    <property type="protein sequence ID" value="STY93224.1"/>
    <property type="molecule type" value="Genomic_DNA"/>
</dbReference>
<evidence type="ECO:0000313" key="4">
    <source>
        <dbReference type="Proteomes" id="UP000254133"/>
    </source>
</evidence>
<dbReference type="AlphaFoldDB" id="A0A378PY55"/>
<sequence length="163" mass="18908">MSNPAVSATAVANAFIARGARDGKQFTPMQLLKLTYITHGWSLAFFDKPLMDDDIEAWKYGPVIPNLYKAIRHYRGNPVTTPIMLLNGEIDDITEEQNKLIEFVYRRYGHLDGISLSALTHEPNTPWYEFFNKITWGRKIPDAIIAKHYKEKLEELKKKHDWE</sequence>
<feature type="domain" description="Antitoxin SocA-like Panacea" evidence="1">
    <location>
        <begin position="31"/>
        <end position="127"/>
    </location>
</feature>